<accession>A0ABV9IDT5</accession>
<dbReference type="RefSeq" id="WP_380063114.1">
    <property type="nucleotide sequence ID" value="NZ_JBHSEI010000015.1"/>
</dbReference>
<evidence type="ECO:0000313" key="2">
    <source>
        <dbReference type="Proteomes" id="UP001595952"/>
    </source>
</evidence>
<dbReference type="EMBL" id="JBHSEI010000015">
    <property type="protein sequence ID" value="MFC4640128.1"/>
    <property type="molecule type" value="Genomic_DNA"/>
</dbReference>
<dbReference type="Proteomes" id="UP001595952">
    <property type="component" value="Unassembled WGS sequence"/>
</dbReference>
<comment type="caution">
    <text evidence="1">The sequence shown here is derived from an EMBL/GenBank/DDBJ whole genome shotgun (WGS) entry which is preliminary data.</text>
</comment>
<name>A0ABV9IDT5_9DEIO</name>
<gene>
    <name evidence="1" type="ORF">ACFO0D_17500</name>
</gene>
<evidence type="ECO:0000313" key="1">
    <source>
        <dbReference type="EMBL" id="MFC4640128.1"/>
    </source>
</evidence>
<organism evidence="1 2">
    <name type="scientific">Deinococcus hohokamensis</name>
    <dbReference type="NCBI Taxonomy" id="309883"/>
    <lineage>
        <taxon>Bacteria</taxon>
        <taxon>Thermotogati</taxon>
        <taxon>Deinococcota</taxon>
        <taxon>Deinococci</taxon>
        <taxon>Deinococcales</taxon>
        <taxon>Deinococcaceae</taxon>
        <taxon>Deinococcus</taxon>
    </lineage>
</organism>
<sequence>MLGIAAMLSSCSWGRDSRSAAATQQAAVHAARDAMKAAANAIGGTRLEAGGRWYNCSGGIGHQYVGGGVMTAPKGDVPRQLNAIRSAMVGAGFTDVTQLEGIVGVERDDITLTLKYHRAYQGWPVSFRSKCHIYRGADASRVKSSAYTTLEGLGP</sequence>
<keyword evidence="2" id="KW-1185">Reference proteome</keyword>
<evidence type="ECO:0008006" key="3">
    <source>
        <dbReference type="Google" id="ProtNLM"/>
    </source>
</evidence>
<proteinExistence type="predicted"/>
<protein>
    <recommendedName>
        <fullName evidence="3">Lipoprotein</fullName>
    </recommendedName>
</protein>
<reference evidence="2" key="1">
    <citation type="journal article" date="2019" name="Int. J. Syst. Evol. Microbiol.">
        <title>The Global Catalogue of Microorganisms (GCM) 10K type strain sequencing project: providing services to taxonomists for standard genome sequencing and annotation.</title>
        <authorList>
            <consortium name="The Broad Institute Genomics Platform"/>
            <consortium name="The Broad Institute Genome Sequencing Center for Infectious Disease"/>
            <person name="Wu L."/>
            <person name="Ma J."/>
        </authorList>
    </citation>
    <scope>NUCLEOTIDE SEQUENCE [LARGE SCALE GENOMIC DNA]</scope>
    <source>
        <strain evidence="2">CCUG 55995</strain>
    </source>
</reference>